<keyword evidence="2" id="KW-1185">Reference proteome</keyword>
<reference evidence="1" key="1">
    <citation type="submission" date="2023-04" db="EMBL/GenBank/DDBJ databases">
        <authorList>
            <consortium name="ELIXIR-Norway"/>
        </authorList>
    </citation>
    <scope>NUCLEOTIDE SEQUENCE [LARGE SCALE GENOMIC DNA]</scope>
</reference>
<organism evidence="1 2">
    <name type="scientific">Rangifer tarandus platyrhynchus</name>
    <name type="common">Svalbard reindeer</name>
    <dbReference type="NCBI Taxonomy" id="3082113"/>
    <lineage>
        <taxon>Eukaryota</taxon>
        <taxon>Metazoa</taxon>
        <taxon>Chordata</taxon>
        <taxon>Craniata</taxon>
        <taxon>Vertebrata</taxon>
        <taxon>Euteleostomi</taxon>
        <taxon>Mammalia</taxon>
        <taxon>Eutheria</taxon>
        <taxon>Laurasiatheria</taxon>
        <taxon>Artiodactyla</taxon>
        <taxon>Ruminantia</taxon>
        <taxon>Pecora</taxon>
        <taxon>Cervidae</taxon>
        <taxon>Odocoileinae</taxon>
        <taxon>Rangifer</taxon>
    </lineage>
</organism>
<protein>
    <submittedName>
        <fullName evidence="1">Uncharacterized protein</fullName>
    </submittedName>
</protein>
<dbReference type="EMBL" id="OX459944">
    <property type="protein sequence ID" value="CAI9178981.1"/>
    <property type="molecule type" value="Genomic_DNA"/>
</dbReference>
<accession>A0ABN9A3M2</accession>
<proteinExistence type="predicted"/>
<evidence type="ECO:0000313" key="1">
    <source>
        <dbReference type="EMBL" id="CAI9178981.1"/>
    </source>
</evidence>
<sequence>MAQVRVRRRLDAKEPQERCQTQQARLGFLGARWLGVQSRCLRRTGPKCRTFLQHHLASEVTSHQSSHALLVSTSQSRPRVKCRKWLTGEKSIEVTVWKKKKKNHWDERYCGYS</sequence>
<evidence type="ECO:0000313" key="2">
    <source>
        <dbReference type="Proteomes" id="UP001176941"/>
    </source>
</evidence>
<gene>
    <name evidence="1" type="ORF">MRATA1EN1_LOCUS27943</name>
</gene>
<dbReference type="Proteomes" id="UP001176941">
    <property type="component" value="Chromosome 8"/>
</dbReference>
<name>A0ABN9A3M2_RANTA</name>